<dbReference type="EMBL" id="DSDK01000852">
    <property type="protein sequence ID" value="HDR52942.1"/>
    <property type="molecule type" value="Genomic_DNA"/>
</dbReference>
<dbReference type="AlphaFoldDB" id="A0A831PN32"/>
<sequence length="87" mass="10223">MNKIVNFILILAAFAVLSASCEKQLLEKDPINSPVNNFEYLWQDVKNKHSYFEYKSVDWNEVYNNYRPLIQGDMDDKELFAVLADML</sequence>
<keyword evidence="1" id="KW-0732">Signal</keyword>
<evidence type="ECO:0000256" key="1">
    <source>
        <dbReference type="SAM" id="SignalP"/>
    </source>
</evidence>
<accession>A0A831PN32</accession>
<dbReference type="Gene3D" id="3.30.750.44">
    <property type="match status" value="1"/>
</dbReference>
<organism evidence="3">
    <name type="scientific">Mariniphaga anaerophila</name>
    <dbReference type="NCBI Taxonomy" id="1484053"/>
    <lineage>
        <taxon>Bacteria</taxon>
        <taxon>Pseudomonadati</taxon>
        <taxon>Bacteroidota</taxon>
        <taxon>Bacteroidia</taxon>
        <taxon>Marinilabiliales</taxon>
        <taxon>Prolixibacteraceae</taxon>
        <taxon>Mariniphaga</taxon>
    </lineage>
</organism>
<reference evidence="3" key="1">
    <citation type="journal article" date="2020" name="mSystems">
        <title>Genome- and Community-Level Interaction Insights into Carbon Utilization and Element Cycling Functions of Hydrothermarchaeota in Hydrothermal Sediment.</title>
        <authorList>
            <person name="Zhou Z."/>
            <person name="Liu Y."/>
            <person name="Xu W."/>
            <person name="Pan J."/>
            <person name="Luo Z.H."/>
            <person name="Li M."/>
        </authorList>
    </citation>
    <scope>NUCLEOTIDE SEQUENCE [LARGE SCALE GENOMIC DNA]</scope>
    <source>
        <strain evidence="3">SpSt-1217</strain>
    </source>
</reference>
<protein>
    <submittedName>
        <fullName evidence="3">Peptidase S41</fullName>
    </submittedName>
</protein>
<feature type="signal peptide" evidence="1">
    <location>
        <begin position="1"/>
        <end position="18"/>
    </location>
</feature>
<proteinExistence type="predicted"/>
<feature type="non-terminal residue" evidence="3">
    <location>
        <position position="87"/>
    </location>
</feature>
<dbReference type="InterPro" id="IPR028204">
    <property type="entry name" value="Tricorn_C1"/>
</dbReference>
<evidence type="ECO:0000259" key="2">
    <source>
        <dbReference type="Pfam" id="PF14684"/>
    </source>
</evidence>
<dbReference type="SUPFAM" id="SSF52096">
    <property type="entry name" value="ClpP/crotonase"/>
    <property type="match status" value="1"/>
</dbReference>
<feature type="domain" description="Tricorn protease C1" evidence="2">
    <location>
        <begin position="36"/>
        <end position="87"/>
    </location>
</feature>
<dbReference type="PROSITE" id="PS51257">
    <property type="entry name" value="PROKAR_LIPOPROTEIN"/>
    <property type="match status" value="1"/>
</dbReference>
<evidence type="ECO:0000313" key="3">
    <source>
        <dbReference type="EMBL" id="HDR52942.1"/>
    </source>
</evidence>
<feature type="chain" id="PRO_5032819769" evidence="1">
    <location>
        <begin position="19"/>
        <end position="87"/>
    </location>
</feature>
<gene>
    <name evidence="3" type="ORF">ENN90_15200</name>
</gene>
<dbReference type="Proteomes" id="UP000886047">
    <property type="component" value="Unassembled WGS sequence"/>
</dbReference>
<comment type="caution">
    <text evidence="3">The sequence shown here is derived from an EMBL/GenBank/DDBJ whole genome shotgun (WGS) entry which is preliminary data.</text>
</comment>
<dbReference type="InterPro" id="IPR029045">
    <property type="entry name" value="ClpP/crotonase-like_dom_sf"/>
</dbReference>
<dbReference type="Pfam" id="PF14684">
    <property type="entry name" value="Tricorn_C1"/>
    <property type="match status" value="1"/>
</dbReference>
<name>A0A831PN32_9BACT</name>